<dbReference type="PANTHER" id="PTHR34070:SF1">
    <property type="entry name" value="DNA ALKYLATION REPAIR PROTEIN"/>
    <property type="match status" value="1"/>
</dbReference>
<name>A0A6B0TRE9_9RHOB</name>
<sequence length="226" mass="25412">MSEPLAALRALGDATKAAEMAAYHKAERVYLGVSNPQIDALCRDWRAGMELDTRVATAHALWQSDIHEARVAAAKLLTQARMRPSDEPAWQEILTWVPQFDAWAIADHAASAGSRRLVADPSRIDSVEGWTQDGNFWVRRAALTMTLPWTKQRHPSAEDQAIRERVLGWAAAYVPDHGWFIQKAIAWWLRDLSKRDPDRVRAFLADHGDGMKPFAQREAARLLPDG</sequence>
<dbReference type="Gene3D" id="1.25.10.90">
    <property type="match status" value="1"/>
</dbReference>
<protein>
    <submittedName>
        <fullName evidence="1">DNA alkylation repair protein</fullName>
    </submittedName>
</protein>
<dbReference type="RefSeq" id="WP_160856102.1">
    <property type="nucleotide sequence ID" value="NZ_WUWG01000006.1"/>
</dbReference>
<comment type="caution">
    <text evidence="1">The sequence shown here is derived from an EMBL/GenBank/DDBJ whole genome shotgun (WGS) entry which is preliminary data.</text>
</comment>
<keyword evidence="2" id="KW-1185">Reference proteome</keyword>
<evidence type="ECO:0000313" key="1">
    <source>
        <dbReference type="EMBL" id="MXU66526.1"/>
    </source>
</evidence>
<dbReference type="PANTHER" id="PTHR34070">
    <property type="entry name" value="ARMADILLO-TYPE FOLD"/>
    <property type="match status" value="1"/>
</dbReference>
<dbReference type="EMBL" id="WUWG01000006">
    <property type="protein sequence ID" value="MXU66526.1"/>
    <property type="molecule type" value="Genomic_DNA"/>
</dbReference>
<dbReference type="Pfam" id="PF08713">
    <property type="entry name" value="DNA_alkylation"/>
    <property type="match status" value="1"/>
</dbReference>
<evidence type="ECO:0000313" key="2">
    <source>
        <dbReference type="Proteomes" id="UP000436016"/>
    </source>
</evidence>
<dbReference type="InterPro" id="IPR016024">
    <property type="entry name" value="ARM-type_fold"/>
</dbReference>
<accession>A0A6B0TRE9</accession>
<proteinExistence type="predicted"/>
<dbReference type="SUPFAM" id="SSF48371">
    <property type="entry name" value="ARM repeat"/>
    <property type="match status" value="1"/>
</dbReference>
<gene>
    <name evidence="1" type="ORF">GSH16_13825</name>
</gene>
<dbReference type="CDD" id="cd06561">
    <property type="entry name" value="AlkD_like"/>
    <property type="match status" value="1"/>
</dbReference>
<dbReference type="Proteomes" id="UP000436016">
    <property type="component" value="Unassembled WGS sequence"/>
</dbReference>
<dbReference type="AlphaFoldDB" id="A0A6B0TRE9"/>
<organism evidence="1 2">
    <name type="scientific">Oceanomicrobium pacificus</name>
    <dbReference type="NCBI Taxonomy" id="2692916"/>
    <lineage>
        <taxon>Bacteria</taxon>
        <taxon>Pseudomonadati</taxon>
        <taxon>Pseudomonadota</taxon>
        <taxon>Alphaproteobacteria</taxon>
        <taxon>Rhodobacterales</taxon>
        <taxon>Paracoccaceae</taxon>
        <taxon>Oceanomicrobium</taxon>
    </lineage>
</organism>
<dbReference type="InterPro" id="IPR014825">
    <property type="entry name" value="DNA_alkylation"/>
</dbReference>
<reference evidence="1 2" key="1">
    <citation type="submission" date="2019-12" db="EMBL/GenBank/DDBJ databases">
        <title>Strain KN286 was isolated from seawater, which was collected from Caroline Seamount in the tropical western Pacific.</title>
        <authorList>
            <person name="Wang Q."/>
        </authorList>
    </citation>
    <scope>NUCLEOTIDE SEQUENCE [LARGE SCALE GENOMIC DNA]</scope>
    <source>
        <strain evidence="1 2">KN286</strain>
    </source>
</reference>